<protein>
    <submittedName>
        <fullName evidence="2">Uncharacterized protein</fullName>
    </submittedName>
</protein>
<accession>A0AAN7AL91</accession>
<sequence>MMMDMGFSAVVLTVGADFQHHVIWPAITATKTMLLTHENFWVVGIMMTVNILPPSVFAGTPWLCLGQK</sequence>
<proteinExistence type="predicted"/>
<evidence type="ECO:0000313" key="2">
    <source>
        <dbReference type="EMBL" id="KAK4189580.1"/>
    </source>
</evidence>
<dbReference type="Proteomes" id="UP001302126">
    <property type="component" value="Unassembled WGS sequence"/>
</dbReference>
<gene>
    <name evidence="2" type="ORF">QBC35DRAFT_138675</name>
</gene>
<keyword evidence="1" id="KW-0812">Transmembrane</keyword>
<keyword evidence="1" id="KW-0472">Membrane</keyword>
<comment type="caution">
    <text evidence="2">The sequence shown here is derived from an EMBL/GenBank/DDBJ whole genome shotgun (WGS) entry which is preliminary data.</text>
</comment>
<organism evidence="2 3">
    <name type="scientific">Podospora australis</name>
    <dbReference type="NCBI Taxonomy" id="1536484"/>
    <lineage>
        <taxon>Eukaryota</taxon>
        <taxon>Fungi</taxon>
        <taxon>Dikarya</taxon>
        <taxon>Ascomycota</taxon>
        <taxon>Pezizomycotina</taxon>
        <taxon>Sordariomycetes</taxon>
        <taxon>Sordariomycetidae</taxon>
        <taxon>Sordariales</taxon>
        <taxon>Podosporaceae</taxon>
        <taxon>Podospora</taxon>
    </lineage>
</organism>
<evidence type="ECO:0000256" key="1">
    <source>
        <dbReference type="SAM" id="Phobius"/>
    </source>
</evidence>
<keyword evidence="1" id="KW-1133">Transmembrane helix</keyword>
<reference evidence="2" key="1">
    <citation type="journal article" date="2023" name="Mol. Phylogenet. Evol.">
        <title>Genome-scale phylogeny and comparative genomics of the fungal order Sordariales.</title>
        <authorList>
            <person name="Hensen N."/>
            <person name="Bonometti L."/>
            <person name="Westerberg I."/>
            <person name="Brannstrom I.O."/>
            <person name="Guillou S."/>
            <person name="Cros-Aarteil S."/>
            <person name="Calhoun S."/>
            <person name="Haridas S."/>
            <person name="Kuo A."/>
            <person name="Mondo S."/>
            <person name="Pangilinan J."/>
            <person name="Riley R."/>
            <person name="LaButti K."/>
            <person name="Andreopoulos B."/>
            <person name="Lipzen A."/>
            <person name="Chen C."/>
            <person name="Yan M."/>
            <person name="Daum C."/>
            <person name="Ng V."/>
            <person name="Clum A."/>
            <person name="Steindorff A."/>
            <person name="Ohm R.A."/>
            <person name="Martin F."/>
            <person name="Silar P."/>
            <person name="Natvig D.O."/>
            <person name="Lalanne C."/>
            <person name="Gautier V."/>
            <person name="Ament-Velasquez S.L."/>
            <person name="Kruys A."/>
            <person name="Hutchinson M.I."/>
            <person name="Powell A.J."/>
            <person name="Barry K."/>
            <person name="Miller A.N."/>
            <person name="Grigoriev I.V."/>
            <person name="Debuchy R."/>
            <person name="Gladieux P."/>
            <person name="Hiltunen Thoren M."/>
            <person name="Johannesson H."/>
        </authorList>
    </citation>
    <scope>NUCLEOTIDE SEQUENCE</scope>
    <source>
        <strain evidence="2">PSN309</strain>
    </source>
</reference>
<evidence type="ECO:0000313" key="3">
    <source>
        <dbReference type="Proteomes" id="UP001302126"/>
    </source>
</evidence>
<reference evidence="2" key="2">
    <citation type="submission" date="2023-05" db="EMBL/GenBank/DDBJ databases">
        <authorList>
            <consortium name="Lawrence Berkeley National Laboratory"/>
            <person name="Steindorff A."/>
            <person name="Hensen N."/>
            <person name="Bonometti L."/>
            <person name="Westerberg I."/>
            <person name="Brannstrom I.O."/>
            <person name="Guillou S."/>
            <person name="Cros-Aarteil S."/>
            <person name="Calhoun S."/>
            <person name="Haridas S."/>
            <person name="Kuo A."/>
            <person name="Mondo S."/>
            <person name="Pangilinan J."/>
            <person name="Riley R."/>
            <person name="Labutti K."/>
            <person name="Andreopoulos B."/>
            <person name="Lipzen A."/>
            <person name="Chen C."/>
            <person name="Yanf M."/>
            <person name="Daum C."/>
            <person name="Ng V."/>
            <person name="Clum A."/>
            <person name="Ohm R."/>
            <person name="Martin F."/>
            <person name="Silar P."/>
            <person name="Natvig D."/>
            <person name="Lalanne C."/>
            <person name="Gautier V."/>
            <person name="Ament-Velasquez S.L."/>
            <person name="Kruys A."/>
            <person name="Hutchinson M.I."/>
            <person name="Powell A.J."/>
            <person name="Barry K."/>
            <person name="Miller A.N."/>
            <person name="Grigoriev I.V."/>
            <person name="Debuchy R."/>
            <person name="Gladieux P."/>
            <person name="Thoren M.H."/>
            <person name="Johannesson H."/>
        </authorList>
    </citation>
    <scope>NUCLEOTIDE SEQUENCE</scope>
    <source>
        <strain evidence="2">PSN309</strain>
    </source>
</reference>
<feature type="transmembrane region" description="Helical" evidence="1">
    <location>
        <begin position="41"/>
        <end position="65"/>
    </location>
</feature>
<dbReference type="EMBL" id="MU864374">
    <property type="protein sequence ID" value="KAK4189580.1"/>
    <property type="molecule type" value="Genomic_DNA"/>
</dbReference>
<name>A0AAN7AL91_9PEZI</name>
<keyword evidence="3" id="KW-1185">Reference proteome</keyword>
<dbReference type="AlphaFoldDB" id="A0AAN7AL91"/>